<feature type="transmembrane region" description="Helical" evidence="1">
    <location>
        <begin position="140"/>
        <end position="161"/>
    </location>
</feature>
<evidence type="ECO:0000313" key="2">
    <source>
        <dbReference type="Proteomes" id="UP000515163"/>
    </source>
</evidence>
<keyword evidence="1" id="KW-0472">Membrane</keyword>
<feature type="transmembrane region" description="Helical" evidence="1">
    <location>
        <begin position="69"/>
        <end position="90"/>
    </location>
</feature>
<sequence length="486" mass="55534">MFSSAGITDQNSFARALKPFINVSIIFGPGERITNPFLNRLATLIFVFFLLGLSFVAVLGVFVRTTIDTWIQFSLYIVPLISLVCGFQIYRSEGFNILLERRLGRRSPIGVFAVPEKEGQILWHESNRGPWLRRSAIKNCLYPLAIEFYQWLAYMCFHLFFSSGDKFAGTWKESQRLFDAYLNETTWTILYVCFWVSGVYLTGFVSYSFILIARLTVRDAISFMCRFGDGPFLPHKPTLRGIALAITESNSVLRKITRYILGFLFLDMLDTGKDIVLIYEHDNEMEAGRSGLHHGKEDVDLDGADTSDFEESVSTRPRSSSISVPRKPNITPSEACKCLTNLIANLEALASAFQPFIILLSFFAVANFATHIVAIVIKIKDFQATHWWTFTRTFLWLLLSIRLLWSVATITRMLAYIPMHVNYLHSIGALQGDQKEWEGFFKLMDSFHLRTKTYGFPLTLKQVAYCATFLNFAFLIVLSIMHPKKD</sequence>
<reference evidence="3" key="1">
    <citation type="submission" date="2025-08" db="UniProtKB">
        <authorList>
            <consortium name="RefSeq"/>
        </authorList>
    </citation>
    <scope>IDENTIFICATION</scope>
    <source>
        <tissue evidence="3">Tentacle</tissue>
    </source>
</reference>
<feature type="transmembrane region" description="Helical" evidence="1">
    <location>
        <begin position="41"/>
        <end position="63"/>
    </location>
</feature>
<feature type="transmembrane region" description="Helical" evidence="1">
    <location>
        <begin position="356"/>
        <end position="379"/>
    </location>
</feature>
<organism evidence="2 3">
    <name type="scientific">Actinia tenebrosa</name>
    <name type="common">Australian red waratah sea anemone</name>
    <dbReference type="NCBI Taxonomy" id="6105"/>
    <lineage>
        <taxon>Eukaryota</taxon>
        <taxon>Metazoa</taxon>
        <taxon>Cnidaria</taxon>
        <taxon>Anthozoa</taxon>
        <taxon>Hexacorallia</taxon>
        <taxon>Actiniaria</taxon>
        <taxon>Actiniidae</taxon>
        <taxon>Actinia</taxon>
    </lineage>
</organism>
<keyword evidence="1" id="KW-0812">Transmembrane</keyword>
<feature type="transmembrane region" description="Helical" evidence="1">
    <location>
        <begin position="394"/>
        <end position="415"/>
    </location>
</feature>
<dbReference type="KEGG" id="aten:116304751"/>
<dbReference type="InParanoid" id="A0A6P8IWF8"/>
<name>A0A6P8IWF8_ACTTE</name>
<dbReference type="OrthoDB" id="5987910at2759"/>
<keyword evidence="2" id="KW-1185">Reference proteome</keyword>
<keyword evidence="1" id="KW-1133">Transmembrane helix</keyword>
<evidence type="ECO:0000256" key="1">
    <source>
        <dbReference type="SAM" id="Phobius"/>
    </source>
</evidence>
<dbReference type="Proteomes" id="UP000515163">
    <property type="component" value="Unplaced"/>
</dbReference>
<protein>
    <submittedName>
        <fullName evidence="3">Uncharacterized protein LOC116304751</fullName>
    </submittedName>
</protein>
<proteinExistence type="predicted"/>
<dbReference type="RefSeq" id="XP_031570393.1">
    <property type="nucleotide sequence ID" value="XM_031714533.1"/>
</dbReference>
<accession>A0A6P8IWF8</accession>
<dbReference type="GeneID" id="116304751"/>
<evidence type="ECO:0000313" key="3">
    <source>
        <dbReference type="RefSeq" id="XP_031570393.1"/>
    </source>
</evidence>
<feature type="transmembrane region" description="Helical" evidence="1">
    <location>
        <begin position="463"/>
        <end position="481"/>
    </location>
</feature>
<gene>
    <name evidence="3" type="primary">LOC116304751</name>
</gene>
<feature type="transmembrane region" description="Helical" evidence="1">
    <location>
        <begin position="189"/>
        <end position="217"/>
    </location>
</feature>
<dbReference type="AlphaFoldDB" id="A0A6P8IWF8"/>